<evidence type="ECO:0000313" key="3">
    <source>
        <dbReference type="EMBL" id="EPT02127.1"/>
    </source>
</evidence>
<dbReference type="Proteomes" id="UP000015241">
    <property type="component" value="Unassembled WGS sequence"/>
</dbReference>
<keyword evidence="4" id="KW-1185">Reference proteome</keyword>
<dbReference type="OrthoDB" id="2972750at2759"/>
<organism evidence="3 4">
    <name type="scientific">Fomitopsis schrenkii</name>
    <name type="common">Brown rot fungus</name>
    <dbReference type="NCBI Taxonomy" id="2126942"/>
    <lineage>
        <taxon>Eukaryota</taxon>
        <taxon>Fungi</taxon>
        <taxon>Dikarya</taxon>
        <taxon>Basidiomycota</taxon>
        <taxon>Agaricomycotina</taxon>
        <taxon>Agaricomycetes</taxon>
        <taxon>Polyporales</taxon>
        <taxon>Fomitopsis</taxon>
    </lineage>
</organism>
<keyword evidence="2" id="KW-0472">Membrane</keyword>
<gene>
    <name evidence="3" type="ORF">FOMPIDRAFT_1048140</name>
</gene>
<reference evidence="3 4" key="1">
    <citation type="journal article" date="2012" name="Science">
        <title>The Paleozoic origin of enzymatic lignin decomposition reconstructed from 31 fungal genomes.</title>
        <authorList>
            <person name="Floudas D."/>
            <person name="Binder M."/>
            <person name="Riley R."/>
            <person name="Barry K."/>
            <person name="Blanchette R.A."/>
            <person name="Henrissat B."/>
            <person name="Martinez A.T."/>
            <person name="Otillar R."/>
            <person name="Spatafora J.W."/>
            <person name="Yadav J.S."/>
            <person name="Aerts A."/>
            <person name="Benoit I."/>
            <person name="Boyd A."/>
            <person name="Carlson A."/>
            <person name="Copeland A."/>
            <person name="Coutinho P.M."/>
            <person name="de Vries R.P."/>
            <person name="Ferreira P."/>
            <person name="Findley K."/>
            <person name="Foster B."/>
            <person name="Gaskell J."/>
            <person name="Glotzer D."/>
            <person name="Gorecki P."/>
            <person name="Heitman J."/>
            <person name="Hesse C."/>
            <person name="Hori C."/>
            <person name="Igarashi K."/>
            <person name="Jurgens J.A."/>
            <person name="Kallen N."/>
            <person name="Kersten P."/>
            <person name="Kohler A."/>
            <person name="Kuees U."/>
            <person name="Kumar T.K.A."/>
            <person name="Kuo A."/>
            <person name="LaButti K."/>
            <person name="Larrondo L.F."/>
            <person name="Lindquist E."/>
            <person name="Ling A."/>
            <person name="Lombard V."/>
            <person name="Lucas S."/>
            <person name="Lundell T."/>
            <person name="Martin R."/>
            <person name="McLaughlin D.J."/>
            <person name="Morgenstern I."/>
            <person name="Morin E."/>
            <person name="Murat C."/>
            <person name="Nagy L.G."/>
            <person name="Nolan M."/>
            <person name="Ohm R.A."/>
            <person name="Patyshakuliyeva A."/>
            <person name="Rokas A."/>
            <person name="Ruiz-Duenas F.J."/>
            <person name="Sabat G."/>
            <person name="Salamov A."/>
            <person name="Samejima M."/>
            <person name="Schmutz J."/>
            <person name="Slot J.C."/>
            <person name="St John F."/>
            <person name="Stenlid J."/>
            <person name="Sun H."/>
            <person name="Sun S."/>
            <person name="Syed K."/>
            <person name="Tsang A."/>
            <person name="Wiebenga A."/>
            <person name="Young D."/>
            <person name="Pisabarro A."/>
            <person name="Eastwood D.C."/>
            <person name="Martin F."/>
            <person name="Cullen D."/>
            <person name="Grigoriev I.V."/>
            <person name="Hibbett D.S."/>
        </authorList>
    </citation>
    <scope>NUCLEOTIDE SEQUENCE</scope>
    <source>
        <strain evidence="4">FP-58527</strain>
    </source>
</reference>
<name>S8EAU5_FOMSC</name>
<keyword evidence="2" id="KW-0812">Transmembrane</keyword>
<evidence type="ECO:0000256" key="2">
    <source>
        <dbReference type="SAM" id="Phobius"/>
    </source>
</evidence>
<protein>
    <submittedName>
        <fullName evidence="3">Uncharacterized protein</fullName>
    </submittedName>
</protein>
<dbReference type="HOGENOM" id="CLU_1151811_0_0_1"/>
<dbReference type="AlphaFoldDB" id="S8EAU5"/>
<dbReference type="EMBL" id="KE504137">
    <property type="protein sequence ID" value="EPT02127.1"/>
    <property type="molecule type" value="Genomic_DNA"/>
</dbReference>
<feature type="region of interest" description="Disordered" evidence="1">
    <location>
        <begin position="212"/>
        <end position="241"/>
    </location>
</feature>
<keyword evidence="2" id="KW-1133">Transmembrane helix</keyword>
<sequence>MSDAPLPISPITGDPSVLSTSKGPPLILVFLASGLLVGAVLTILLLRHVYPNRFASRTPPVRARKPNRPPGERPKLWDVYCYSDAESGGGRWASVLPLAAAFPPEPEEPVTEPAPATPAYRPHPWPWVDGLLRTFRHRRHAPAHADVEQASAATDGDRPSMAPLQIAVIVAMPSRQSALRGSWSCPEKAPSPEPEEETELCIGFAEVPDVARYPGQIAQDSDTSARKGNDQDTTLRHPELG</sequence>
<accession>S8EAU5</accession>
<proteinExistence type="predicted"/>
<dbReference type="InParanoid" id="S8EAU5"/>
<feature type="compositionally biased region" description="Basic and acidic residues" evidence="1">
    <location>
        <begin position="223"/>
        <end position="241"/>
    </location>
</feature>
<evidence type="ECO:0000256" key="1">
    <source>
        <dbReference type="SAM" id="MobiDB-lite"/>
    </source>
</evidence>
<feature type="transmembrane region" description="Helical" evidence="2">
    <location>
        <begin position="26"/>
        <end position="46"/>
    </location>
</feature>
<evidence type="ECO:0000313" key="4">
    <source>
        <dbReference type="Proteomes" id="UP000015241"/>
    </source>
</evidence>